<feature type="transmembrane region" description="Helical" evidence="1">
    <location>
        <begin position="38"/>
        <end position="67"/>
    </location>
</feature>
<accession>A0A1V6PIY8</accession>
<dbReference type="PANTHER" id="PTHR38421">
    <property type="entry name" value="TRANSMEMBRANE PROTEIN USGS"/>
    <property type="match status" value="1"/>
</dbReference>
<dbReference type="OrthoDB" id="10041630at2759"/>
<dbReference type="Proteomes" id="UP000191522">
    <property type="component" value="Unassembled WGS sequence"/>
</dbReference>
<keyword evidence="1" id="KW-1133">Transmembrane helix</keyword>
<feature type="transmembrane region" description="Helical" evidence="1">
    <location>
        <begin position="175"/>
        <end position="195"/>
    </location>
</feature>
<gene>
    <name evidence="2" type="ORF">PENDEC_c003G03139</name>
</gene>
<name>A0A1V6PIY8_PENDC</name>
<feature type="transmembrane region" description="Helical" evidence="1">
    <location>
        <begin position="87"/>
        <end position="106"/>
    </location>
</feature>
<feature type="transmembrane region" description="Helical" evidence="1">
    <location>
        <begin position="269"/>
        <end position="294"/>
    </location>
</feature>
<dbReference type="OMA" id="FMESLKW"/>
<reference evidence="3" key="1">
    <citation type="journal article" date="2017" name="Nat. Microbiol.">
        <title>Global analysis of biosynthetic gene clusters reveals vast potential of secondary metabolite production in Penicillium species.</title>
        <authorList>
            <person name="Nielsen J.C."/>
            <person name="Grijseels S."/>
            <person name="Prigent S."/>
            <person name="Ji B."/>
            <person name="Dainat J."/>
            <person name="Nielsen K.F."/>
            <person name="Frisvad J.C."/>
            <person name="Workman M."/>
            <person name="Nielsen J."/>
        </authorList>
    </citation>
    <scope>NUCLEOTIDE SEQUENCE [LARGE SCALE GENOMIC DNA]</scope>
    <source>
        <strain evidence="3">IBT 11843</strain>
    </source>
</reference>
<sequence length="363" mass="41158">MSNFEPNAVIRGFQLTVVGTVRALTNPELFKYEHFRQAALAIAVGITIQLIIQIPIIALKFGLYMLSWIINLDHATWDDKLLDGLEFLSKTVLQVPFLLMTFMGYITPTLDEIFMQSIQWVDMTYIQKHKSEDPSSLRAMYYPHLVMYPTKGGPDSSRPKSKAMMAFINRYAKRMGMLLGIYLLSLTPVVGRFVMPAASFYTFRNHVGTAPAAAIFGAGFILPKAFIVRFLHTYFASRSLMRELLEPYFRRIKFTPEQKRRWFRDREGVLFGFAFGFTVVLKLPFIGVLMYGVAEASTAYLVTKITDPPPPPAESEGFAESQVVWKNKHDFLQLSLDSIDKLNVTIDEKDGQGNSTPAGKKFS</sequence>
<keyword evidence="1" id="KW-0472">Membrane</keyword>
<protein>
    <recommendedName>
        <fullName evidence="4">Transmembrane protein UsgS</fullName>
    </recommendedName>
</protein>
<keyword evidence="1" id="KW-0812">Transmembrane</keyword>
<evidence type="ECO:0000256" key="1">
    <source>
        <dbReference type="SAM" id="Phobius"/>
    </source>
</evidence>
<organism evidence="2 3">
    <name type="scientific">Penicillium decumbens</name>
    <dbReference type="NCBI Taxonomy" id="69771"/>
    <lineage>
        <taxon>Eukaryota</taxon>
        <taxon>Fungi</taxon>
        <taxon>Dikarya</taxon>
        <taxon>Ascomycota</taxon>
        <taxon>Pezizomycotina</taxon>
        <taxon>Eurotiomycetes</taxon>
        <taxon>Eurotiomycetidae</taxon>
        <taxon>Eurotiales</taxon>
        <taxon>Aspergillaceae</taxon>
        <taxon>Penicillium</taxon>
    </lineage>
</organism>
<dbReference type="AlphaFoldDB" id="A0A1V6PIY8"/>
<keyword evidence="3" id="KW-1185">Reference proteome</keyword>
<evidence type="ECO:0000313" key="2">
    <source>
        <dbReference type="EMBL" id="OQD76954.1"/>
    </source>
</evidence>
<evidence type="ECO:0000313" key="3">
    <source>
        <dbReference type="Proteomes" id="UP000191522"/>
    </source>
</evidence>
<evidence type="ECO:0008006" key="4">
    <source>
        <dbReference type="Google" id="ProtNLM"/>
    </source>
</evidence>
<dbReference type="EMBL" id="MDYL01000003">
    <property type="protein sequence ID" value="OQD76954.1"/>
    <property type="molecule type" value="Genomic_DNA"/>
</dbReference>
<proteinExistence type="predicted"/>
<comment type="caution">
    <text evidence="2">The sequence shown here is derived from an EMBL/GenBank/DDBJ whole genome shotgun (WGS) entry which is preliminary data.</text>
</comment>
<feature type="transmembrane region" description="Helical" evidence="1">
    <location>
        <begin position="207"/>
        <end position="231"/>
    </location>
</feature>
<dbReference type="PANTHER" id="PTHR38421:SF1">
    <property type="entry name" value="TRANSMEMBRANE PROTEIN"/>
    <property type="match status" value="1"/>
</dbReference>